<accession>A0A3N4LXA8</accession>
<proteinExistence type="predicted"/>
<evidence type="ECO:0000313" key="2">
    <source>
        <dbReference type="Proteomes" id="UP000267821"/>
    </source>
</evidence>
<gene>
    <name evidence="1" type="ORF">L211DRAFT_701594</name>
</gene>
<dbReference type="Proteomes" id="UP000267821">
    <property type="component" value="Unassembled WGS sequence"/>
</dbReference>
<protein>
    <submittedName>
        <fullName evidence="1">Uncharacterized protein</fullName>
    </submittedName>
</protein>
<sequence>MLFIVHVSGKEHTSWRRRTKSYRNLSHDPRRVPSSPEKFRSRGFYYTTLDRVNYIESGIFGGGGGGRVLGALPPEGTLLSHWAFSAEPNAVGAPARITWPCKASRDGVTPFHWFFRGLNLSYALKISPLSLFRWVDVLSVRATFRICFAENQGTVL</sequence>
<dbReference type="EMBL" id="ML121535">
    <property type="protein sequence ID" value="RPB26209.1"/>
    <property type="molecule type" value="Genomic_DNA"/>
</dbReference>
<dbReference type="AlphaFoldDB" id="A0A3N4LXA8"/>
<reference evidence="1 2" key="1">
    <citation type="journal article" date="2018" name="Nat. Ecol. Evol.">
        <title>Pezizomycetes genomes reveal the molecular basis of ectomycorrhizal truffle lifestyle.</title>
        <authorList>
            <person name="Murat C."/>
            <person name="Payen T."/>
            <person name="Noel B."/>
            <person name="Kuo A."/>
            <person name="Morin E."/>
            <person name="Chen J."/>
            <person name="Kohler A."/>
            <person name="Krizsan K."/>
            <person name="Balestrini R."/>
            <person name="Da Silva C."/>
            <person name="Montanini B."/>
            <person name="Hainaut M."/>
            <person name="Levati E."/>
            <person name="Barry K.W."/>
            <person name="Belfiori B."/>
            <person name="Cichocki N."/>
            <person name="Clum A."/>
            <person name="Dockter R.B."/>
            <person name="Fauchery L."/>
            <person name="Guy J."/>
            <person name="Iotti M."/>
            <person name="Le Tacon F."/>
            <person name="Lindquist E.A."/>
            <person name="Lipzen A."/>
            <person name="Malagnac F."/>
            <person name="Mello A."/>
            <person name="Molinier V."/>
            <person name="Miyauchi S."/>
            <person name="Poulain J."/>
            <person name="Riccioni C."/>
            <person name="Rubini A."/>
            <person name="Sitrit Y."/>
            <person name="Splivallo R."/>
            <person name="Traeger S."/>
            <person name="Wang M."/>
            <person name="Zifcakova L."/>
            <person name="Wipf D."/>
            <person name="Zambonelli A."/>
            <person name="Paolocci F."/>
            <person name="Nowrousian M."/>
            <person name="Ottonello S."/>
            <person name="Baldrian P."/>
            <person name="Spatafora J.W."/>
            <person name="Henrissat B."/>
            <person name="Nagy L.G."/>
            <person name="Aury J.M."/>
            <person name="Wincker P."/>
            <person name="Grigoriev I.V."/>
            <person name="Bonfante P."/>
            <person name="Martin F.M."/>
        </authorList>
    </citation>
    <scope>NUCLEOTIDE SEQUENCE [LARGE SCALE GENOMIC DNA]</scope>
    <source>
        <strain evidence="1 2">ATCC MYA-4762</strain>
    </source>
</reference>
<keyword evidence="2" id="KW-1185">Reference proteome</keyword>
<dbReference type="InParanoid" id="A0A3N4LXA8"/>
<name>A0A3N4LXA8_9PEZI</name>
<evidence type="ECO:0000313" key="1">
    <source>
        <dbReference type="EMBL" id="RPB26209.1"/>
    </source>
</evidence>
<organism evidence="1 2">
    <name type="scientific">Terfezia boudieri ATCC MYA-4762</name>
    <dbReference type="NCBI Taxonomy" id="1051890"/>
    <lineage>
        <taxon>Eukaryota</taxon>
        <taxon>Fungi</taxon>
        <taxon>Dikarya</taxon>
        <taxon>Ascomycota</taxon>
        <taxon>Pezizomycotina</taxon>
        <taxon>Pezizomycetes</taxon>
        <taxon>Pezizales</taxon>
        <taxon>Pezizaceae</taxon>
        <taxon>Terfezia</taxon>
    </lineage>
</organism>